<gene>
    <name evidence="1" type="ORF">SAMN04489707_10445</name>
</gene>
<reference evidence="1 2" key="1">
    <citation type="submission" date="2016-10" db="EMBL/GenBank/DDBJ databases">
        <authorList>
            <person name="de Groot N.N."/>
        </authorList>
    </citation>
    <scope>NUCLEOTIDE SEQUENCE [LARGE SCALE GENOMIC DNA]</scope>
    <source>
        <strain evidence="1 2">R-24608</strain>
    </source>
</reference>
<proteinExistence type="predicted"/>
<sequence length="417" mass="45854">MNNISSFAHHAQARLQAVVGASGTVVKRSHIYELMAAALGLGSHAALKAQGLLCPLPSQPLLAHYGTLHPGLCAARAEALGVVRQGCEPLAAALCTDMAAQALGLVPWEDILSALLSGNRELYRETLRDDAYYEVLETALDNDPNAWPDDPEPLRLDSSFVLQSLKTAAGQGEGRAHLALGLLIERGIRMNCDLHEDDEADEVMDELSDSHAGLYWYERQQKGEVLKGVELEWAQGYVERVKQRAAASREQAERCSSARDHFNAAAALGQHDALLVLADRYGDSRFFDLQAPRVLADPVWIADLAQRVGRYEWTPAWLTVAAERGDMRALRELIETWHADDPLKAWTWFHFAKLLGKDLTQDDYRAIHEDGSSYDDDVGGTMFVDGVDGVELPAVEESVRQQALQAAQILAARLQAE</sequence>
<dbReference type="Proteomes" id="UP000183656">
    <property type="component" value="Unassembled WGS sequence"/>
</dbReference>
<dbReference type="OrthoDB" id="5593871at2"/>
<accession>A0A1I7KAZ4</accession>
<dbReference type="RefSeq" id="WP_054257603.1">
    <property type="nucleotide sequence ID" value="NZ_CYIG01000046.1"/>
</dbReference>
<dbReference type="EMBL" id="FPBX01000044">
    <property type="protein sequence ID" value="SFU94606.1"/>
    <property type="molecule type" value="Genomic_DNA"/>
</dbReference>
<protein>
    <submittedName>
        <fullName evidence="1">Uncharacterized protein</fullName>
    </submittedName>
</protein>
<organism evidence="1 2">
    <name type="scientific">Paenacidovorax caeni</name>
    <dbReference type="NCBI Taxonomy" id="343013"/>
    <lineage>
        <taxon>Bacteria</taxon>
        <taxon>Pseudomonadati</taxon>
        <taxon>Pseudomonadota</taxon>
        <taxon>Betaproteobacteria</taxon>
        <taxon>Burkholderiales</taxon>
        <taxon>Comamonadaceae</taxon>
        <taxon>Paenacidovorax</taxon>
    </lineage>
</organism>
<evidence type="ECO:0000313" key="2">
    <source>
        <dbReference type="Proteomes" id="UP000183656"/>
    </source>
</evidence>
<name>A0A1I7KAZ4_9BURK</name>
<keyword evidence="2" id="KW-1185">Reference proteome</keyword>
<dbReference type="AlphaFoldDB" id="A0A1I7KAZ4"/>
<evidence type="ECO:0000313" key="1">
    <source>
        <dbReference type="EMBL" id="SFU94606.1"/>
    </source>
</evidence>